<comment type="caution">
    <text evidence="4">The sequence shown here is derived from an EMBL/GenBank/DDBJ whole genome shotgun (WGS) entry which is preliminary data.</text>
</comment>
<keyword evidence="2" id="KW-1133">Transmembrane helix</keyword>
<gene>
    <name evidence="4" type="ORF">HDG69_001938</name>
</gene>
<organism evidence="4 5">
    <name type="scientific">Isoptericola halotolerans</name>
    <dbReference type="NCBI Taxonomy" id="300560"/>
    <lineage>
        <taxon>Bacteria</taxon>
        <taxon>Bacillati</taxon>
        <taxon>Actinomycetota</taxon>
        <taxon>Actinomycetes</taxon>
        <taxon>Micrococcales</taxon>
        <taxon>Promicromonosporaceae</taxon>
        <taxon>Isoptericola</taxon>
    </lineage>
</organism>
<feature type="transmembrane region" description="Helical" evidence="2">
    <location>
        <begin position="12"/>
        <end position="33"/>
    </location>
</feature>
<dbReference type="Gene3D" id="1.25.40.10">
    <property type="entry name" value="Tetratricopeptide repeat domain"/>
    <property type="match status" value="1"/>
</dbReference>
<evidence type="ECO:0000256" key="2">
    <source>
        <dbReference type="SAM" id="Phobius"/>
    </source>
</evidence>
<keyword evidence="5" id="KW-1185">Reference proteome</keyword>
<keyword evidence="2" id="KW-0472">Membrane</keyword>
<evidence type="ECO:0000256" key="1">
    <source>
        <dbReference type="SAM" id="MobiDB-lite"/>
    </source>
</evidence>
<protein>
    <submittedName>
        <fullName evidence="4">LysM repeat protein</fullName>
    </submittedName>
</protein>
<dbReference type="InterPro" id="IPR018392">
    <property type="entry name" value="LysM"/>
</dbReference>
<evidence type="ECO:0000313" key="4">
    <source>
        <dbReference type="EMBL" id="NOV97363.1"/>
    </source>
</evidence>
<feature type="transmembrane region" description="Helical" evidence="2">
    <location>
        <begin position="58"/>
        <end position="83"/>
    </location>
</feature>
<dbReference type="PANTHER" id="PTHR34700">
    <property type="entry name" value="POTASSIUM BINDING PROTEIN KBP"/>
    <property type="match status" value="1"/>
</dbReference>
<feature type="compositionally biased region" description="Low complexity" evidence="1">
    <location>
        <begin position="361"/>
        <end position="370"/>
    </location>
</feature>
<dbReference type="PANTHER" id="PTHR34700:SF3">
    <property type="entry name" value="PHAGE-LIKE ELEMENT PBSX PROTEIN XKDQ"/>
    <property type="match status" value="1"/>
</dbReference>
<proteinExistence type="predicted"/>
<feature type="region of interest" description="Disordered" evidence="1">
    <location>
        <begin position="165"/>
        <end position="184"/>
    </location>
</feature>
<accession>A0ABX2A6Z8</accession>
<reference evidence="4 5" key="1">
    <citation type="submission" date="2020-05" db="EMBL/GenBank/DDBJ databases">
        <title>Genomic Encyclopedia of Type Strains, Phase III (KMG-III): the genomes of soil and plant-associated and newly described type strains.</title>
        <authorList>
            <person name="Whitman W."/>
        </authorList>
    </citation>
    <scope>NUCLEOTIDE SEQUENCE [LARGE SCALE GENOMIC DNA]</scope>
    <source>
        <strain evidence="4 5">KCTC 19046</strain>
    </source>
</reference>
<feature type="compositionally biased region" description="Low complexity" evidence="1">
    <location>
        <begin position="165"/>
        <end position="174"/>
    </location>
</feature>
<name>A0ABX2A6Z8_9MICO</name>
<dbReference type="InterPro" id="IPR005158">
    <property type="entry name" value="BTAD"/>
</dbReference>
<dbReference type="InterPro" id="IPR011990">
    <property type="entry name" value="TPR-like_helical_dom_sf"/>
</dbReference>
<dbReference type="SMART" id="SM00257">
    <property type="entry name" value="LysM"/>
    <property type="match status" value="2"/>
</dbReference>
<dbReference type="EMBL" id="JABEZU010000002">
    <property type="protein sequence ID" value="NOV97363.1"/>
    <property type="molecule type" value="Genomic_DNA"/>
</dbReference>
<feature type="region of interest" description="Disordered" evidence="1">
    <location>
        <begin position="357"/>
        <end position="386"/>
    </location>
</feature>
<feature type="transmembrane region" description="Helical" evidence="2">
    <location>
        <begin position="389"/>
        <end position="410"/>
    </location>
</feature>
<dbReference type="Pfam" id="PF01476">
    <property type="entry name" value="LysM"/>
    <property type="match status" value="1"/>
</dbReference>
<dbReference type="Proteomes" id="UP000757540">
    <property type="component" value="Unassembled WGS sequence"/>
</dbReference>
<dbReference type="PROSITE" id="PS51782">
    <property type="entry name" value="LYSM"/>
    <property type="match status" value="1"/>
</dbReference>
<dbReference type="InterPro" id="IPR052196">
    <property type="entry name" value="Bact_Kbp"/>
</dbReference>
<keyword evidence="2" id="KW-0812">Transmembrane</keyword>
<evidence type="ECO:0000313" key="5">
    <source>
        <dbReference type="Proteomes" id="UP000757540"/>
    </source>
</evidence>
<sequence length="1035" mass="108861">MSALRRRLLGLVALLAIVGIIVGLPVVLLALGANPLDMGVPSWDEVTRALTSPDDGTFAVGLIKVVAWLAWAFLTVSLLVEILSRLRGVRVPRLPGLRWPQTAARGLVGAAILLFVAVPSVNVAHAAPAPDHVSVAVEQAAEQAAEQRAAEAAAEAVRHEVAAVEEAAPESQAPSTTTHTVRQGESLWSIAESKLGDGHRFGEIVELNADLLGGQASFLSVGWELTIPVDGAAPSADADGGAEAKSVTVVRGDTLSQIAQDELGDASRYPEIFEASRGIEQPGGARLSNPDVIDVGWTVQVPGTEASAPVEAVHEERVEPPADVPVEEPAGGHVVADGGAAAAQSGAVGAPGLAGVGAAAGGSSTSTASPERSMSADPATDQTHAEQHVLRSAAGVGAILGAGILALVTARRRTLHRLRRPGQRVPAAPAELLEAEADLCTTAAPLSVETVDVALRSLARSCAAAGAPLPPVRAGRLTATAFDLYLTEPASLPAPWVGSFDGTVWRIDAERARQLPVGRGIPAPCPTLVTAGHDDDGHLFLNLEQLGGLSVAGDETARREVLGAIAVELATSPWADDLQVTVVGGFDDLERHLQTGRVRAARSVERVLDELTERVARDRRALAAAGATDVGQARSAGVAPDAWTPEVVLVMDDLTDAQREQLDALVSSPRVAVSVVATDTLGSPWRLDLGAGGTREHAVLAPIGFELRPQRLPTDRYGHLLSLVRATGLDALQGTPVREPSLAEVETIVPVEEPDDVDPDAGTWDTDPDATHVAGRAVTVPDDVTRARTTPRGVEQTGLRAPRVTVLGPVDVLDAGGSVAPGDRARLLELATYLTLHPGTTPQNPTELSKLRRWLGAAPDGTEFLPRHPAGTGYRFHPAVSADVVDWDGLIGRHPADASTEDLQSALALVRGAPFDVVHRHRYVWAEPERQRLVAEIVDVSYELARRRLLEGRWRAAERAVAVGLSVEPAQECLWRMRILAAHQSRDVDTESRAVQGLLTVTDQLACDLEPQTAQLLAALQHPHGEFDRMMADAF</sequence>
<dbReference type="SMART" id="SM01043">
    <property type="entry name" value="BTAD"/>
    <property type="match status" value="1"/>
</dbReference>
<dbReference type="RefSeq" id="WP_171783581.1">
    <property type="nucleotide sequence ID" value="NZ_BAAAML010000006.1"/>
</dbReference>
<dbReference type="InterPro" id="IPR036779">
    <property type="entry name" value="LysM_dom_sf"/>
</dbReference>
<feature type="domain" description="LysM" evidence="3">
    <location>
        <begin position="177"/>
        <end position="227"/>
    </location>
</feature>
<evidence type="ECO:0000259" key="3">
    <source>
        <dbReference type="PROSITE" id="PS51782"/>
    </source>
</evidence>
<dbReference type="Gene3D" id="3.10.350.10">
    <property type="entry name" value="LysM domain"/>
    <property type="match status" value="2"/>
</dbReference>
<dbReference type="CDD" id="cd00118">
    <property type="entry name" value="LysM"/>
    <property type="match status" value="1"/>
</dbReference>